<evidence type="ECO:0000313" key="2">
    <source>
        <dbReference type="Proteomes" id="UP000092093"/>
    </source>
</evidence>
<accession>A0A1B7X7P3</accession>
<sequence>MYWYKLTPLDILMLRDAKPFSPQERAWAGSIFPPNGHTIAGALRGLLGEERFNIVGPFLCYQNTKNTLYLPRPLGFVKSVPLVPLTWETESYINNALWDKTQPCPLVKPHNKKDDDEDDKDDFVKCSGVETKFRQYLPYCVVKKYLETGKIDKNDWNIIKDSHEDKPWDEETRSHNSIEPGTKQVKDADGYFVEKAIRLHQNWSFVIGINHEITTPATIRLGGEGHRVIVESCPELGEQWQELKTISDGNFKADTKQADTKDDTKSIAYLVTPGVFERPHKYNPEQRVNLCRPYPWEWKLKDGNFVSMSTDKAVPISCRIREKEDKTKSITKSIPAPQVFAAPPGTLYYLEKPQGLFQDNERLANEQKNRVNNWRQLGYSEMLWIKYQGKSEEKNA</sequence>
<name>A0A1B7X7P3_APHFL</name>
<dbReference type="PATRIC" id="fig|1710896.3.peg.5328"/>
<dbReference type="EMBL" id="LJOW01000004">
    <property type="protein sequence ID" value="OBQ45376.1"/>
    <property type="molecule type" value="Genomic_DNA"/>
</dbReference>
<proteinExistence type="predicted"/>
<organism evidence="1 2">
    <name type="scientific">Aphanizomenon flos-aquae WA102</name>
    <dbReference type="NCBI Taxonomy" id="1710896"/>
    <lineage>
        <taxon>Bacteria</taxon>
        <taxon>Bacillati</taxon>
        <taxon>Cyanobacteriota</taxon>
        <taxon>Cyanophyceae</taxon>
        <taxon>Nostocales</taxon>
        <taxon>Aphanizomenonaceae</taxon>
        <taxon>Aphanizomenon</taxon>
    </lineage>
</organism>
<dbReference type="Pfam" id="PF09700">
    <property type="entry name" value="Cas_Cmr3"/>
    <property type="match status" value="1"/>
</dbReference>
<reference evidence="1 2" key="1">
    <citation type="submission" date="2015-09" db="EMBL/GenBank/DDBJ databases">
        <title>Aphanizomenon flos-aquae WA102.</title>
        <authorList>
            <person name="Driscoll C."/>
        </authorList>
    </citation>
    <scope>NUCLEOTIDE SEQUENCE [LARGE SCALE GENOMIC DNA]</scope>
    <source>
        <strain evidence="1">WA102</strain>
    </source>
</reference>
<dbReference type="Proteomes" id="UP000092093">
    <property type="component" value="Unassembled WGS sequence"/>
</dbReference>
<dbReference type="InterPro" id="IPR019117">
    <property type="entry name" value="CRISPR-assoc_protein_Cmr3"/>
</dbReference>
<gene>
    <name evidence="1" type="ORF">AN484_02055</name>
</gene>
<dbReference type="Gene3D" id="3.30.70.2940">
    <property type="match status" value="1"/>
</dbReference>
<dbReference type="AlphaFoldDB" id="A0A1B7X7P3"/>
<protein>
    <submittedName>
        <fullName evidence="1">CRISPR-associated protein Cmr3</fullName>
    </submittedName>
</protein>
<comment type="caution">
    <text evidence="1">The sequence shown here is derived from an EMBL/GenBank/DDBJ whole genome shotgun (WGS) entry which is preliminary data.</text>
</comment>
<evidence type="ECO:0000313" key="1">
    <source>
        <dbReference type="EMBL" id="OBQ45376.1"/>
    </source>
</evidence>